<evidence type="ECO:0000313" key="2">
    <source>
        <dbReference type="Proteomes" id="UP000009100"/>
    </source>
</evidence>
<gene>
    <name evidence="1" type="ordered locus">VS_2142</name>
</gene>
<dbReference type="eggNOG" id="ENOG5030HUD">
    <property type="taxonomic scope" value="Bacteria"/>
</dbReference>
<dbReference type="STRING" id="575788.VS_2142"/>
<proteinExistence type="predicted"/>
<dbReference type="Proteomes" id="UP000009100">
    <property type="component" value="Chromosome 1"/>
</dbReference>
<sequence length="614" mass="65936">MGKAENPKSISMNKWRENMKVINYLLSVLLLFSSPQLVWATVDVMELDGNATSDNSGIDWDDVNDPNSMVGIAEFFEKDRNGIDQIFWKGGSKDDSDITDWAFRTASPQPKDDFTNAYAAAFESEGDLLIYFGADRYANNGDMYIGFWFLQDQIGLPDGKTKGDFVGQHINGDILVLISFPQASGGNPYIEVLQWDLNNGDVTDNMTRIFQTDGDPKSNDFVGARCGSGAVGVEKICAISNDDSIGAIDLPNVQGWEYLAKTGETTSIPTESFVEGRLNLSALLNDEFGIEDIPCFSSFLVESRASRSIDASLADFVVGSFSLCSISIAATCNTTSFTVDGMFNIDYTVTVTNTGPGSLGTNGDYEVAFLSESPILGALPVVGNGDEVWSVGESFSFMGNYLSVNNGAVGVIDGAVDLDGLIVNAQAPVAYNCPPIDLSPMVEISKVCNSFLEVDSGQVVLKKTYDVEICNIGDIPLAIESLVDSKDDSLSRSDLPTEVVNSSYYLDFALPCDDLEDVTTCGAGNMCSALSANPELFACKTGEGEWIPNFGDAIGQVCTQVSKTYAPNVLPTGTAGMLSNQVTATFDSLFLQQAFMETSNIATCDVCPFTVPEP</sequence>
<dbReference type="EMBL" id="FM954972">
    <property type="protein sequence ID" value="CAV19317.1"/>
    <property type="molecule type" value="Genomic_DNA"/>
</dbReference>
<protein>
    <submittedName>
        <fullName evidence="1">Uncharacterized protein</fullName>
    </submittedName>
</protein>
<organism evidence="1 2">
    <name type="scientific">Vibrio atlanticus (strain LGP32)</name>
    <name type="common">Vibrio splendidus (strain Mel32)</name>
    <dbReference type="NCBI Taxonomy" id="575788"/>
    <lineage>
        <taxon>Bacteria</taxon>
        <taxon>Pseudomonadati</taxon>
        <taxon>Pseudomonadota</taxon>
        <taxon>Gammaproteobacteria</taxon>
        <taxon>Vibrionales</taxon>
        <taxon>Vibrionaceae</taxon>
        <taxon>Vibrio</taxon>
    </lineage>
</organism>
<dbReference type="AlphaFoldDB" id="B7VHU7"/>
<reference evidence="1 2" key="1">
    <citation type="submission" date="2009-02" db="EMBL/GenBank/DDBJ databases">
        <title>Vibrio splendidus str. LGP32 complete genome.</title>
        <authorList>
            <person name="Mazel D."/>
            <person name="Le Roux F."/>
        </authorList>
    </citation>
    <scope>NUCLEOTIDE SEQUENCE [LARGE SCALE GENOMIC DNA]</scope>
    <source>
        <strain evidence="1 2">LGP32</strain>
    </source>
</reference>
<name>B7VHU7_VIBA3</name>
<dbReference type="KEGG" id="vsp:VS_2142"/>
<evidence type="ECO:0000313" key="1">
    <source>
        <dbReference type="EMBL" id="CAV19317.1"/>
    </source>
</evidence>
<dbReference type="HOGENOM" id="CLU_037119_0_0_6"/>
<accession>B7VHU7</accession>